<proteinExistence type="predicted"/>
<feature type="region of interest" description="Disordered" evidence="1">
    <location>
        <begin position="647"/>
        <end position="670"/>
    </location>
</feature>
<feature type="region of interest" description="Disordered" evidence="1">
    <location>
        <begin position="89"/>
        <end position="145"/>
    </location>
</feature>
<feature type="compositionally biased region" description="Low complexity" evidence="1">
    <location>
        <begin position="110"/>
        <end position="126"/>
    </location>
</feature>
<feature type="compositionally biased region" description="Acidic residues" evidence="1">
    <location>
        <begin position="127"/>
        <end position="137"/>
    </location>
</feature>
<keyword evidence="3" id="KW-1185">Reference proteome</keyword>
<gene>
    <name evidence="2" type="ORF">LTR05_005735</name>
</gene>
<name>A0AAN7Y5N9_9EURO</name>
<dbReference type="EMBL" id="JAVRRJ010000005">
    <property type="protein sequence ID" value="KAK5084657.1"/>
    <property type="molecule type" value="Genomic_DNA"/>
</dbReference>
<evidence type="ECO:0000313" key="3">
    <source>
        <dbReference type="Proteomes" id="UP001309876"/>
    </source>
</evidence>
<evidence type="ECO:0000313" key="2">
    <source>
        <dbReference type="EMBL" id="KAK5084657.1"/>
    </source>
</evidence>
<protein>
    <submittedName>
        <fullName evidence="2">Uncharacterized protein</fullName>
    </submittedName>
</protein>
<accession>A0AAN7Y5N9</accession>
<reference evidence="2 3" key="1">
    <citation type="submission" date="2023-08" db="EMBL/GenBank/DDBJ databases">
        <title>Black Yeasts Isolated from many extreme environments.</title>
        <authorList>
            <person name="Coleine C."/>
            <person name="Stajich J.E."/>
            <person name="Selbmann L."/>
        </authorList>
    </citation>
    <scope>NUCLEOTIDE SEQUENCE [LARGE SCALE GENOMIC DNA]</scope>
    <source>
        <strain evidence="2 3">CCFEE 5910</strain>
    </source>
</reference>
<dbReference type="Proteomes" id="UP001309876">
    <property type="component" value="Unassembled WGS sequence"/>
</dbReference>
<comment type="caution">
    <text evidence="2">The sequence shown here is derived from an EMBL/GenBank/DDBJ whole genome shotgun (WGS) entry which is preliminary data.</text>
</comment>
<sequence length="741" mass="82288">MYIPYQHVSQQFSVLVFRFTNVFPFLSNLASAAVLDPAGLHHGFQQYQGFGEEFAVPPSNELMDFNAFASAMMTDDIDNLHEYYDSEGEQDLEGDYDGTDLDSEAGGGETESNGNSESSASSVIDFNLDDDNDDNESSTEFFNLPNGVNEGHPYEYFDDDGEIKQAKAPKLPSDSDFVDPEVEAIMKKTEQVLAQLSLQAQPIIEEQPMSTQILLSNQALDQVFKPYGKHGSQLQFSAAVMKFLDGGDTIRRPGKAGSDKRMDGKLKFAPLDPMADAMARESVETKQKRLKLKRRGDGRRVASDGVEDLRIKVPKCNAKDVSTVVKTKKDQEKAKKPSYDLMVVDDNIKSVSVISGVNTDNLVDGIVYRKTSDPLDLAGNPIVTNVMEKVNLYTADRADLELRPANEAVPGHLDIALQAMQNDHTHLNPIPFTPLAATFSGINLRTPATTALAPYPSVPQALRVMQPVHLNPGNSLQPGTATSTYSCSVDPRANTRLASQPYNPIKLQFVWPATLRSDGQPCNPTPGLLDSINRILQLYNHEARFTLSYYTRKYGTPAHLSGPYRRRPEDEPPHALFRLGIAQWLMSQVDTIIEHKERDELGLNPEARKLLGAVWEAHPSMQAWFEDVSMDEVDYLQELVDANNYKSASDVEMTDSDGGEGLSSPRSLKKPDPRVKKLVVRGGLNPMEKILLARACSIPVDAVEAYWDQMREKTKAWAATKAWCRARSAEKVARAKREGRW</sequence>
<organism evidence="2 3">
    <name type="scientific">Lithohypha guttulata</name>
    <dbReference type="NCBI Taxonomy" id="1690604"/>
    <lineage>
        <taxon>Eukaryota</taxon>
        <taxon>Fungi</taxon>
        <taxon>Dikarya</taxon>
        <taxon>Ascomycota</taxon>
        <taxon>Pezizomycotina</taxon>
        <taxon>Eurotiomycetes</taxon>
        <taxon>Chaetothyriomycetidae</taxon>
        <taxon>Chaetothyriales</taxon>
        <taxon>Trichomeriaceae</taxon>
        <taxon>Lithohypha</taxon>
    </lineage>
</organism>
<feature type="compositionally biased region" description="Acidic residues" evidence="1">
    <location>
        <begin position="89"/>
        <end position="103"/>
    </location>
</feature>
<evidence type="ECO:0000256" key="1">
    <source>
        <dbReference type="SAM" id="MobiDB-lite"/>
    </source>
</evidence>
<dbReference type="AlphaFoldDB" id="A0AAN7Y5N9"/>